<dbReference type="InterPro" id="IPR011989">
    <property type="entry name" value="ARM-like"/>
</dbReference>
<dbReference type="GO" id="GO:0055037">
    <property type="term" value="C:recycling endosome"/>
    <property type="evidence" value="ECO:0000318"/>
    <property type="project" value="GO_Central"/>
</dbReference>
<dbReference type="AlphaFoldDB" id="A0A0K9Q394"/>
<dbReference type="InterPro" id="IPR021133">
    <property type="entry name" value="HEAT_type_2"/>
</dbReference>
<dbReference type="PANTHER" id="PTHR32059">
    <property type="entry name" value="RAB11-BINDING PROTEIN RELCH"/>
    <property type="match status" value="1"/>
</dbReference>
<accession>A0A0K9Q394</accession>
<dbReference type="PANTHER" id="PTHR32059:SF0">
    <property type="entry name" value="RAB11-BINDING PROTEIN RELCH"/>
    <property type="match status" value="1"/>
</dbReference>
<dbReference type="PROSITE" id="PS50896">
    <property type="entry name" value="LISH"/>
    <property type="match status" value="2"/>
</dbReference>
<feature type="compositionally biased region" description="Basic and acidic residues" evidence="2">
    <location>
        <begin position="357"/>
        <end position="376"/>
    </location>
</feature>
<dbReference type="Proteomes" id="UP000036987">
    <property type="component" value="Unassembled WGS sequence"/>
</dbReference>
<feature type="region of interest" description="Disordered" evidence="2">
    <location>
        <begin position="342"/>
        <end position="391"/>
    </location>
</feature>
<protein>
    <recommendedName>
        <fullName evidence="5">LisH domain and HEAT repeat-containing protein</fullName>
    </recommendedName>
</protein>
<proteinExistence type="predicted"/>
<sequence>MDPSRSRDVEKSSLCNCVVNFLLEENYILTAFELLQELVEDGRNHLAIRLKDYFADESLFPPDQIARLNVIRVADPQSLQEEKESLGKKLAISDYELRLCQEDVSRLKLELQKKIEEGSNDSTGSSTKISGIVGLDRQLSKTEKSFNLGSLKDIERRDLNCAVKEYLLLAGYKLTAMSFYEEVTNQNLDVWPKSAACVSDALRHYYYQYLSSTDDAAEEKLTLILERDLLLKENKGLTSEQHSLQKSRDLSDEVLTRLEKALESTKKDLKERDMLVQTLKQTLELQRMELNDCRSEITSLKMYIEGLRVGQTWTGGDTEPLHTDNYKEETISLPMEVKSLKEENVSTSSSSISNLINEEKENGKKIGGINEDKKSNSNESFPRVSNNGENGDMIVTATGKTYKDSSNGNTIIEKYGSALQESGLSNDEKIVVQSSINRRGYIASDKMGFETIQILSEALPKIVPYVLINHREELVPLIMCAIEHHPDSTVRDSLTHTLFNLIKRPDEKQRRIIMDACVTLAKNVGEMRTETELLPQCWEQINHNYEERRLLVAQSCGELAEFVHPEIRDSLILSILQQLVEDSATVVRVASARNLALLLPLFPNFDKYFKVEDLLFQLLCDPSGSVVETTLKELIPSIVKWGDKLDNILRVLHSHILSFAQRCQPLSEVVDTVDHHLRVLGDQERWNINVLLRMLTRLLPFVYENAIKTCPFTSSELPVLPLVNSEPSKSFFSTTVLELYTKGHIEWPAFDWMHVECFPLLIQLSCLLPTKEDNLRYQIAKFLLDVSAFYGDDYLTQVMLPVFLLASGDDADLAKLPSSTQPRINDLRPKTVLAERLAIKCVLPLLLVGIMGVSGRHEQLGEYLRKLLLQKTMREGSWSTYHTADLIDAIRFLSMQQEHHGMILNILWEMVVSSNLDLKIFAANLLKVLVSYIDEKVASTHILPALVTLGSDQNMDVKYASIDAFGSVVQYFKNDMMIDKIRIQMDAFLEDGCHEATIAVVRALTVAVPHTIDRLREYLLSKIYQLTSFLTMENDVARHRESVNVFYEAIRALDATDLPTTSVREFLLPTVQNLLKEGDVLNPTQKEALEVIIKERSAKLETMGKAKGGHLGIASSMTTFFGESGIRVKKERGGDTMELDVSVSPRAFISSREVATPKIEDTSFRKIIRGNFGSMFKRQTEEK</sequence>
<dbReference type="InterPro" id="IPR006594">
    <property type="entry name" value="LisH"/>
</dbReference>
<dbReference type="GO" id="GO:0032367">
    <property type="term" value="P:intracellular cholesterol transport"/>
    <property type="evidence" value="ECO:0007669"/>
    <property type="project" value="InterPro"/>
</dbReference>
<organism evidence="3 4">
    <name type="scientific">Zostera marina</name>
    <name type="common">Eelgrass</name>
    <dbReference type="NCBI Taxonomy" id="29655"/>
    <lineage>
        <taxon>Eukaryota</taxon>
        <taxon>Viridiplantae</taxon>
        <taxon>Streptophyta</taxon>
        <taxon>Embryophyta</taxon>
        <taxon>Tracheophyta</taxon>
        <taxon>Spermatophyta</taxon>
        <taxon>Magnoliopsida</taxon>
        <taxon>Liliopsida</taxon>
        <taxon>Zosteraceae</taxon>
        <taxon>Zostera</taxon>
    </lineage>
</organism>
<gene>
    <name evidence="3" type="ORF">ZOSMA_112G00450</name>
</gene>
<keyword evidence="4" id="KW-1185">Reference proteome</keyword>
<dbReference type="InterPro" id="IPR016024">
    <property type="entry name" value="ARM-type_fold"/>
</dbReference>
<feature type="compositionally biased region" description="Polar residues" evidence="2">
    <location>
        <begin position="377"/>
        <end position="389"/>
    </location>
</feature>
<evidence type="ECO:0000313" key="3">
    <source>
        <dbReference type="EMBL" id="KMZ75629.1"/>
    </source>
</evidence>
<reference evidence="4" key="1">
    <citation type="journal article" date="2016" name="Nature">
        <title>The genome of the seagrass Zostera marina reveals angiosperm adaptation to the sea.</title>
        <authorList>
            <person name="Olsen J.L."/>
            <person name="Rouze P."/>
            <person name="Verhelst B."/>
            <person name="Lin Y.-C."/>
            <person name="Bayer T."/>
            <person name="Collen J."/>
            <person name="Dattolo E."/>
            <person name="De Paoli E."/>
            <person name="Dittami S."/>
            <person name="Maumus F."/>
            <person name="Michel G."/>
            <person name="Kersting A."/>
            <person name="Lauritano C."/>
            <person name="Lohaus R."/>
            <person name="Toepel M."/>
            <person name="Tonon T."/>
            <person name="Vanneste K."/>
            <person name="Amirebrahimi M."/>
            <person name="Brakel J."/>
            <person name="Bostroem C."/>
            <person name="Chovatia M."/>
            <person name="Grimwood J."/>
            <person name="Jenkins J.W."/>
            <person name="Jueterbock A."/>
            <person name="Mraz A."/>
            <person name="Stam W.T."/>
            <person name="Tice H."/>
            <person name="Bornberg-Bauer E."/>
            <person name="Green P.J."/>
            <person name="Pearson G.A."/>
            <person name="Procaccini G."/>
            <person name="Duarte C.M."/>
            <person name="Schmutz J."/>
            <person name="Reusch T.B.H."/>
            <person name="Van de Peer Y."/>
        </authorList>
    </citation>
    <scope>NUCLEOTIDE SEQUENCE [LARGE SCALE GENOMIC DNA]</scope>
    <source>
        <strain evidence="4">cv. Finnish</strain>
    </source>
</reference>
<dbReference type="EMBL" id="LFYR01000145">
    <property type="protein sequence ID" value="KMZ75629.1"/>
    <property type="molecule type" value="Genomic_DNA"/>
</dbReference>
<dbReference type="OMA" id="DWMHVEC"/>
<feature type="repeat" description="HEAT" evidence="1">
    <location>
        <begin position="942"/>
        <end position="980"/>
    </location>
</feature>
<name>A0A0K9Q394_ZOSMR</name>
<dbReference type="SUPFAM" id="SSF48371">
    <property type="entry name" value="ARM repeat"/>
    <property type="match status" value="1"/>
</dbReference>
<dbReference type="InterPro" id="IPR040362">
    <property type="entry name" value="RELCH"/>
</dbReference>
<evidence type="ECO:0000256" key="2">
    <source>
        <dbReference type="SAM" id="MobiDB-lite"/>
    </source>
</evidence>
<comment type="caution">
    <text evidence="3">The sequence shown here is derived from an EMBL/GenBank/DDBJ whole genome shotgun (WGS) entry which is preliminary data.</text>
</comment>
<dbReference type="SMART" id="SM00667">
    <property type="entry name" value="LisH"/>
    <property type="match status" value="2"/>
</dbReference>
<dbReference type="PROSITE" id="PS50077">
    <property type="entry name" value="HEAT_REPEAT"/>
    <property type="match status" value="1"/>
</dbReference>
<dbReference type="Gene3D" id="1.25.10.10">
    <property type="entry name" value="Leucine-rich Repeat Variant"/>
    <property type="match status" value="2"/>
</dbReference>
<evidence type="ECO:0008006" key="5">
    <source>
        <dbReference type="Google" id="ProtNLM"/>
    </source>
</evidence>
<dbReference type="GO" id="GO:0005802">
    <property type="term" value="C:trans-Golgi network"/>
    <property type="evidence" value="ECO:0000318"/>
    <property type="project" value="GO_Central"/>
</dbReference>
<evidence type="ECO:0000256" key="1">
    <source>
        <dbReference type="PROSITE-ProRule" id="PRU00103"/>
    </source>
</evidence>
<dbReference type="STRING" id="29655.A0A0K9Q394"/>
<feature type="compositionally biased region" description="Low complexity" evidence="2">
    <location>
        <begin position="345"/>
        <end position="356"/>
    </location>
</feature>
<evidence type="ECO:0000313" key="4">
    <source>
        <dbReference type="Proteomes" id="UP000036987"/>
    </source>
</evidence>
<dbReference type="OrthoDB" id="1695393at2759"/>